<dbReference type="GO" id="GO:0034080">
    <property type="term" value="P:CENP-A containing chromatin assembly"/>
    <property type="evidence" value="ECO:0007669"/>
    <property type="project" value="TreeGrafter"/>
</dbReference>
<feature type="repeat" description="TPR" evidence="6">
    <location>
        <begin position="181"/>
        <end position="214"/>
    </location>
</feature>
<gene>
    <name evidence="9" type="ORF">BOTBODRAFT_175889</name>
</gene>
<feature type="region of interest" description="Disordered" evidence="7">
    <location>
        <begin position="94"/>
        <end position="120"/>
    </location>
</feature>
<feature type="compositionally biased region" description="Polar residues" evidence="7">
    <location>
        <begin position="347"/>
        <end position="357"/>
    </location>
</feature>
<keyword evidence="10" id="KW-1185">Reference proteome</keyword>
<comment type="similarity">
    <text evidence="2">Belongs to the NASP family.</text>
</comment>
<dbReference type="Proteomes" id="UP000027195">
    <property type="component" value="Unassembled WGS sequence"/>
</dbReference>
<dbReference type="OrthoDB" id="5587616at2759"/>
<dbReference type="InterPro" id="IPR019544">
    <property type="entry name" value="Tetratricopeptide_SHNi-TPR_dom"/>
</dbReference>
<evidence type="ECO:0000256" key="3">
    <source>
        <dbReference type="ARBA" id="ARBA00022737"/>
    </source>
</evidence>
<evidence type="ECO:0000313" key="9">
    <source>
        <dbReference type="EMBL" id="KDQ13013.1"/>
    </source>
</evidence>
<proteinExistence type="inferred from homology"/>
<evidence type="ECO:0000256" key="7">
    <source>
        <dbReference type="SAM" id="MobiDB-lite"/>
    </source>
</evidence>
<dbReference type="GO" id="GO:0006335">
    <property type="term" value="P:DNA replication-dependent chromatin assembly"/>
    <property type="evidence" value="ECO:0007669"/>
    <property type="project" value="TreeGrafter"/>
</dbReference>
<keyword evidence="5" id="KW-0539">Nucleus</keyword>
<keyword evidence="4 6" id="KW-0802">TPR repeat</keyword>
<keyword evidence="3" id="KW-0677">Repeat</keyword>
<feature type="domain" description="Tetratricopeptide SHNi-TPR" evidence="8">
    <location>
        <begin position="182"/>
        <end position="216"/>
    </location>
</feature>
<dbReference type="InterPro" id="IPR019734">
    <property type="entry name" value="TPR_rpt"/>
</dbReference>
<dbReference type="Pfam" id="PF10516">
    <property type="entry name" value="SHNi-TPR"/>
    <property type="match status" value="1"/>
</dbReference>
<evidence type="ECO:0000256" key="4">
    <source>
        <dbReference type="ARBA" id="ARBA00022803"/>
    </source>
</evidence>
<dbReference type="STRING" id="930990.A0A067MB65"/>
<dbReference type="InterPro" id="IPR051730">
    <property type="entry name" value="NASP-like"/>
</dbReference>
<dbReference type="SUPFAM" id="SSF48452">
    <property type="entry name" value="TPR-like"/>
    <property type="match status" value="1"/>
</dbReference>
<dbReference type="FunCoup" id="A0A067MB65">
    <property type="interactions" value="31"/>
</dbReference>
<protein>
    <recommendedName>
        <fullName evidence="8">Tetratricopeptide SHNi-TPR domain-containing protein</fullName>
    </recommendedName>
</protein>
<dbReference type="HOGENOM" id="CLU_028900_0_1_1"/>
<evidence type="ECO:0000259" key="8">
    <source>
        <dbReference type="Pfam" id="PF10516"/>
    </source>
</evidence>
<sequence>MSNTPTATATKDASNDDSNNTLESHIELGKRAFALRKYEEAVDHYGSALELKTAEGDDSSLEYANLLFVYGKALLENGISQSAVLGKEEAESALKKDDEAGQGSTSNAKSDRFHFGGDEDEEGVDLLGEAPIEEEGEEEDDGEDDLAAEPEDDFNAAWEVLDLARAIFEKDDSHESKLKLGDVYVALGDVSLETEKFDQAITDFTAAVKLKMELFPIYSRQIAEAHYKLSMTLDLTPGRLSDAIEHAAKALESVQARLAILRDAAGGNLVVPEASSNGKGKGRAVLEDDLMKEIESMSKEGLQSQIKEFEELETDLNLKLEDLKSTPENKESAPEQAEKELAAALNQKATVGASSATPLPVNDLTSMVRKKKAPPATAETGKRKAQESPERPSQEKKKSRVDEE</sequence>
<feature type="compositionally biased region" description="Basic and acidic residues" evidence="7">
    <location>
        <begin position="380"/>
        <end position="396"/>
    </location>
</feature>
<feature type="region of interest" description="Disordered" evidence="7">
    <location>
        <begin position="321"/>
        <end position="404"/>
    </location>
</feature>
<dbReference type="InParanoid" id="A0A067MB65"/>
<dbReference type="Gene3D" id="1.25.40.10">
    <property type="entry name" value="Tetratricopeptide repeat domain"/>
    <property type="match status" value="1"/>
</dbReference>
<dbReference type="InterPro" id="IPR011990">
    <property type="entry name" value="TPR-like_helical_dom_sf"/>
</dbReference>
<feature type="region of interest" description="Disordered" evidence="7">
    <location>
        <begin position="1"/>
        <end position="23"/>
    </location>
</feature>
<evidence type="ECO:0000256" key="2">
    <source>
        <dbReference type="ARBA" id="ARBA00008402"/>
    </source>
</evidence>
<dbReference type="GO" id="GO:0005654">
    <property type="term" value="C:nucleoplasm"/>
    <property type="evidence" value="ECO:0007669"/>
    <property type="project" value="TreeGrafter"/>
</dbReference>
<name>A0A067MB65_BOTB1</name>
<feature type="repeat" description="TPR" evidence="6">
    <location>
        <begin position="22"/>
        <end position="55"/>
    </location>
</feature>
<dbReference type="SMART" id="SM00028">
    <property type="entry name" value="TPR"/>
    <property type="match status" value="2"/>
</dbReference>
<dbReference type="EMBL" id="KL198046">
    <property type="protein sequence ID" value="KDQ13013.1"/>
    <property type="molecule type" value="Genomic_DNA"/>
</dbReference>
<dbReference type="AlphaFoldDB" id="A0A067MB65"/>
<accession>A0A067MB65</accession>
<dbReference type="GO" id="GO:0042393">
    <property type="term" value="F:histone binding"/>
    <property type="evidence" value="ECO:0007669"/>
    <property type="project" value="TreeGrafter"/>
</dbReference>
<evidence type="ECO:0000256" key="6">
    <source>
        <dbReference type="PROSITE-ProRule" id="PRU00339"/>
    </source>
</evidence>
<evidence type="ECO:0000313" key="10">
    <source>
        <dbReference type="Proteomes" id="UP000027195"/>
    </source>
</evidence>
<evidence type="ECO:0000256" key="5">
    <source>
        <dbReference type="ARBA" id="ARBA00023242"/>
    </source>
</evidence>
<feature type="compositionally biased region" description="Basic and acidic residues" evidence="7">
    <location>
        <begin position="321"/>
        <end position="341"/>
    </location>
</feature>
<organism evidence="9 10">
    <name type="scientific">Botryobasidium botryosum (strain FD-172 SS1)</name>
    <dbReference type="NCBI Taxonomy" id="930990"/>
    <lineage>
        <taxon>Eukaryota</taxon>
        <taxon>Fungi</taxon>
        <taxon>Dikarya</taxon>
        <taxon>Basidiomycota</taxon>
        <taxon>Agaricomycotina</taxon>
        <taxon>Agaricomycetes</taxon>
        <taxon>Cantharellales</taxon>
        <taxon>Botryobasidiaceae</taxon>
        <taxon>Botryobasidium</taxon>
    </lineage>
</organism>
<comment type="subcellular location">
    <subcellularLocation>
        <location evidence="1">Nucleus</location>
    </subcellularLocation>
</comment>
<evidence type="ECO:0000256" key="1">
    <source>
        <dbReference type="ARBA" id="ARBA00004123"/>
    </source>
</evidence>
<dbReference type="PROSITE" id="PS50005">
    <property type="entry name" value="TPR"/>
    <property type="match status" value="2"/>
</dbReference>
<reference evidence="10" key="1">
    <citation type="journal article" date="2014" name="Proc. Natl. Acad. Sci. U.S.A.">
        <title>Extensive sampling of basidiomycete genomes demonstrates inadequacy of the white-rot/brown-rot paradigm for wood decay fungi.</title>
        <authorList>
            <person name="Riley R."/>
            <person name="Salamov A.A."/>
            <person name="Brown D.W."/>
            <person name="Nagy L.G."/>
            <person name="Floudas D."/>
            <person name="Held B.W."/>
            <person name="Levasseur A."/>
            <person name="Lombard V."/>
            <person name="Morin E."/>
            <person name="Otillar R."/>
            <person name="Lindquist E.A."/>
            <person name="Sun H."/>
            <person name="LaButti K.M."/>
            <person name="Schmutz J."/>
            <person name="Jabbour D."/>
            <person name="Luo H."/>
            <person name="Baker S.E."/>
            <person name="Pisabarro A.G."/>
            <person name="Walton J.D."/>
            <person name="Blanchette R.A."/>
            <person name="Henrissat B."/>
            <person name="Martin F."/>
            <person name="Cullen D."/>
            <person name="Hibbett D.S."/>
            <person name="Grigoriev I.V."/>
        </authorList>
    </citation>
    <scope>NUCLEOTIDE SEQUENCE [LARGE SCALE GENOMIC DNA]</scope>
    <source>
        <strain evidence="10">FD-172 SS1</strain>
    </source>
</reference>
<dbReference type="PANTHER" id="PTHR15081:SF1">
    <property type="entry name" value="NUCLEAR AUTOANTIGENIC SPERM PROTEIN"/>
    <property type="match status" value="1"/>
</dbReference>
<dbReference type="PANTHER" id="PTHR15081">
    <property type="entry name" value="NUCLEAR AUTOANTIGENIC SPERM PROTEIN NASP -RELATED"/>
    <property type="match status" value="1"/>
</dbReference>